<protein>
    <submittedName>
        <fullName evidence="1">Uncharacterized protein</fullName>
    </submittedName>
</protein>
<reference evidence="1" key="1">
    <citation type="submission" date="2021-11" db="EMBL/GenBank/DDBJ databases">
        <authorList>
            <person name="Herlambang A."/>
            <person name="Guo Y."/>
            <person name="Takashima Y."/>
            <person name="Nishizawa T."/>
        </authorList>
    </citation>
    <scope>NUCLEOTIDE SEQUENCE</scope>
    <source>
        <strain evidence="1">E1425</strain>
    </source>
</reference>
<reference evidence="1" key="2">
    <citation type="journal article" date="2022" name="Microbiol. Resour. Announc.">
        <title>Whole-Genome Sequence of Entomortierella parvispora E1425, a Mucoromycotan Fungus Associated with Burkholderiaceae-Related Endosymbiotic Bacteria.</title>
        <authorList>
            <person name="Herlambang A."/>
            <person name="Guo Y."/>
            <person name="Takashima Y."/>
            <person name="Narisawa K."/>
            <person name="Ohta H."/>
            <person name="Nishizawa T."/>
        </authorList>
    </citation>
    <scope>NUCLEOTIDE SEQUENCE</scope>
    <source>
        <strain evidence="1">E1425</strain>
    </source>
</reference>
<dbReference type="EMBL" id="BQFW01000011">
    <property type="protein sequence ID" value="GJJ75438.1"/>
    <property type="molecule type" value="Genomic_DNA"/>
</dbReference>
<proteinExistence type="predicted"/>
<evidence type="ECO:0000313" key="2">
    <source>
        <dbReference type="Proteomes" id="UP000827284"/>
    </source>
</evidence>
<name>A0A9P3HFJ5_9FUNG</name>
<sequence>MLPSRTPSTQIGTEPKVTPKLRTRYEMESLKRKVIDSDTIECASNSASSVSSGSAPSKVLKIDDVGAEFKELRRLMELAPDQIGSTAVEFHEHFDKIATYLMNSVAMVVNNKHHYRLVEIEFYLNGGKHLDVFTHSNKDQKTCGEWYFHKMNGSYKGGSYKGLDITFGRHDTCYGGILIRGVQLSNDPAAKIIEGPCLVVDQVLKHTNSKMIIDLVDHPSFSKSIFSETSLLRIVPTKQKIIRPLIKGPRVGLTLKKTDKERVDYLMREYRYLNIPEQHSKGKPYIILALHRQGKTLQQICDITKTKQIHASRYIDLYERNQNTLDFFIGKTLSTNLMCEIYAAICKG</sequence>
<dbReference type="AlphaFoldDB" id="A0A9P3HFJ5"/>
<dbReference type="Proteomes" id="UP000827284">
    <property type="component" value="Unassembled WGS sequence"/>
</dbReference>
<accession>A0A9P3HFJ5</accession>
<gene>
    <name evidence="1" type="ORF">EMPS_07796</name>
</gene>
<comment type="caution">
    <text evidence="1">The sequence shown here is derived from an EMBL/GenBank/DDBJ whole genome shotgun (WGS) entry which is preliminary data.</text>
</comment>
<evidence type="ECO:0000313" key="1">
    <source>
        <dbReference type="EMBL" id="GJJ75438.1"/>
    </source>
</evidence>
<organism evidence="1 2">
    <name type="scientific">Entomortierella parvispora</name>
    <dbReference type="NCBI Taxonomy" id="205924"/>
    <lineage>
        <taxon>Eukaryota</taxon>
        <taxon>Fungi</taxon>
        <taxon>Fungi incertae sedis</taxon>
        <taxon>Mucoromycota</taxon>
        <taxon>Mortierellomycotina</taxon>
        <taxon>Mortierellomycetes</taxon>
        <taxon>Mortierellales</taxon>
        <taxon>Mortierellaceae</taxon>
        <taxon>Entomortierella</taxon>
    </lineage>
</organism>
<keyword evidence="2" id="KW-1185">Reference proteome</keyword>
<dbReference type="OrthoDB" id="16851at2759"/>